<dbReference type="STRING" id="555079.Toce_0985"/>
<dbReference type="EMBL" id="CP002131">
    <property type="protein sequence ID" value="ADL07747.1"/>
    <property type="molecule type" value="Genomic_DNA"/>
</dbReference>
<evidence type="ECO:0000313" key="2">
    <source>
        <dbReference type="Proteomes" id="UP000000272"/>
    </source>
</evidence>
<keyword evidence="2" id="KW-1185">Reference proteome</keyword>
<dbReference type="HOGENOM" id="CLU_3174243_0_0_9"/>
<organism evidence="1 2">
    <name type="scientific">Thermosediminibacter oceani (strain ATCC BAA-1034 / DSM 16646 / JW/IW-1228P)</name>
    <dbReference type="NCBI Taxonomy" id="555079"/>
    <lineage>
        <taxon>Bacteria</taxon>
        <taxon>Bacillati</taxon>
        <taxon>Bacillota</taxon>
        <taxon>Clostridia</taxon>
        <taxon>Thermosediminibacterales</taxon>
        <taxon>Thermosediminibacteraceae</taxon>
        <taxon>Thermosediminibacter</taxon>
    </lineage>
</organism>
<gene>
    <name evidence="1" type="ordered locus">Toce_0985</name>
</gene>
<dbReference type="RefSeq" id="WP_013275789.1">
    <property type="nucleotide sequence ID" value="NC_014377.1"/>
</dbReference>
<protein>
    <submittedName>
        <fullName evidence="1">Uncharacterized protein</fullName>
    </submittedName>
</protein>
<accession>D9S2X0</accession>
<reference evidence="1 2" key="1">
    <citation type="journal article" date="2010" name="Stand. Genomic Sci.">
        <title>Complete genome sequence of Thermosediminibacter oceani type strain (JW/IW-1228P).</title>
        <authorList>
            <person name="Pitluck S."/>
            <person name="Yasawong M."/>
            <person name="Munk C."/>
            <person name="Nolan M."/>
            <person name="Lapidus A."/>
            <person name="Lucas S."/>
            <person name="Glavina Del Rio T."/>
            <person name="Tice H."/>
            <person name="Cheng J.F."/>
            <person name="Bruce D."/>
            <person name="Detter C."/>
            <person name="Tapia R."/>
            <person name="Han C."/>
            <person name="Goodwin L."/>
            <person name="Liolios K."/>
            <person name="Ivanova N."/>
            <person name="Mavromatis K."/>
            <person name="Mikhailova N."/>
            <person name="Pati A."/>
            <person name="Chen A."/>
            <person name="Palaniappan K."/>
            <person name="Land M."/>
            <person name="Hauser L."/>
            <person name="Chang Y.J."/>
            <person name="Jeffries C.D."/>
            <person name="Rohde M."/>
            <person name="Spring S."/>
            <person name="Sikorski J."/>
            <person name="Goker M."/>
            <person name="Woyke T."/>
            <person name="Bristow J."/>
            <person name="Eisen J.A."/>
            <person name="Markowitz V."/>
            <person name="Hugenholtz P."/>
            <person name="Kyrpides N.C."/>
            <person name="Klenk H.P."/>
        </authorList>
    </citation>
    <scope>NUCLEOTIDE SEQUENCE [LARGE SCALE GENOMIC DNA]</scope>
    <source>
        <strain evidence="2">ATCC BAA-1034 / DSM 16646 / JW/IW-1228P</strain>
    </source>
</reference>
<dbReference type="AlphaFoldDB" id="D9S2X0"/>
<dbReference type="Proteomes" id="UP000000272">
    <property type="component" value="Chromosome"/>
</dbReference>
<dbReference type="KEGG" id="toc:Toce_0985"/>
<sequence>MLMLELDERKILGRRIEALKETYHNVCGREVSDRFLEYLETIPMFIA</sequence>
<evidence type="ECO:0000313" key="1">
    <source>
        <dbReference type="EMBL" id="ADL07747.1"/>
    </source>
</evidence>
<proteinExistence type="predicted"/>
<name>D9S2X0_THEOJ</name>